<evidence type="ECO:0000313" key="4">
    <source>
        <dbReference type="Proteomes" id="UP000281406"/>
    </source>
</evidence>
<keyword evidence="4" id="KW-1185">Reference proteome</keyword>
<keyword evidence="2" id="KW-0732">Signal</keyword>
<protein>
    <recommendedName>
        <fullName evidence="5">Secreted protein</fullName>
    </recommendedName>
</protein>
<feature type="chain" id="PRO_5018141963" description="Secreted protein" evidence="2">
    <location>
        <begin position="20"/>
        <end position="118"/>
    </location>
</feature>
<reference evidence="3 4" key="1">
    <citation type="submission" date="2018-10" db="EMBL/GenBank/DDBJ databases">
        <title>Genome assembly for a Yunnan-Guizhou Plateau 3E fish, Anabarilius grahami (Regan), and its evolutionary and genetic applications.</title>
        <authorList>
            <person name="Jiang W."/>
        </authorList>
    </citation>
    <scope>NUCLEOTIDE SEQUENCE [LARGE SCALE GENOMIC DNA]</scope>
    <source>
        <strain evidence="3">AG-KIZ</strain>
        <tissue evidence="3">Muscle</tissue>
    </source>
</reference>
<dbReference type="EMBL" id="RJVU01063416">
    <property type="protein sequence ID" value="ROJ25283.1"/>
    <property type="molecule type" value="Genomic_DNA"/>
</dbReference>
<evidence type="ECO:0000256" key="2">
    <source>
        <dbReference type="SAM" id="SignalP"/>
    </source>
</evidence>
<evidence type="ECO:0000313" key="3">
    <source>
        <dbReference type="EMBL" id="ROJ25283.1"/>
    </source>
</evidence>
<feature type="region of interest" description="Disordered" evidence="1">
    <location>
        <begin position="96"/>
        <end position="118"/>
    </location>
</feature>
<organism evidence="3 4">
    <name type="scientific">Anabarilius grahami</name>
    <name type="common">Kanglang fish</name>
    <name type="synonym">Barilius grahami</name>
    <dbReference type="NCBI Taxonomy" id="495550"/>
    <lineage>
        <taxon>Eukaryota</taxon>
        <taxon>Metazoa</taxon>
        <taxon>Chordata</taxon>
        <taxon>Craniata</taxon>
        <taxon>Vertebrata</taxon>
        <taxon>Euteleostomi</taxon>
        <taxon>Actinopterygii</taxon>
        <taxon>Neopterygii</taxon>
        <taxon>Teleostei</taxon>
        <taxon>Ostariophysi</taxon>
        <taxon>Cypriniformes</taxon>
        <taxon>Xenocyprididae</taxon>
        <taxon>Xenocypridinae</taxon>
        <taxon>Xenocypridinae incertae sedis</taxon>
        <taxon>Anabarilius</taxon>
    </lineage>
</organism>
<gene>
    <name evidence="3" type="ORF">DPX16_20096</name>
</gene>
<comment type="caution">
    <text evidence="3">The sequence shown here is derived from an EMBL/GenBank/DDBJ whole genome shotgun (WGS) entry which is preliminary data.</text>
</comment>
<dbReference type="OrthoDB" id="10607695at2759"/>
<name>A0A3N0XQM6_ANAGA</name>
<sequence>MLLLILFWSCLLLPKYTLNSDNVEFINSRDETVIEIVDGQMMHGCTHTQRKVSIHTKTLEHEDEENTLEEHAGGTRWRNTLEEHAGGTRWRNTLEEHAGGTRWRNTLEEHAGDKHQET</sequence>
<evidence type="ECO:0008006" key="5">
    <source>
        <dbReference type="Google" id="ProtNLM"/>
    </source>
</evidence>
<evidence type="ECO:0000256" key="1">
    <source>
        <dbReference type="SAM" id="MobiDB-lite"/>
    </source>
</evidence>
<feature type="signal peptide" evidence="2">
    <location>
        <begin position="1"/>
        <end position="19"/>
    </location>
</feature>
<accession>A0A3N0XQM6</accession>
<proteinExistence type="predicted"/>
<dbReference type="Proteomes" id="UP000281406">
    <property type="component" value="Unassembled WGS sequence"/>
</dbReference>
<dbReference type="AlphaFoldDB" id="A0A3N0XQM6"/>